<dbReference type="SUPFAM" id="SSF161098">
    <property type="entry name" value="MetI-like"/>
    <property type="match status" value="1"/>
</dbReference>
<evidence type="ECO:0000256" key="6">
    <source>
        <dbReference type="ARBA" id="ARBA00022927"/>
    </source>
</evidence>
<accession>A0ABZ0PBI2</accession>
<protein>
    <submittedName>
        <fullName evidence="12">ABC transporter permease</fullName>
    </submittedName>
</protein>
<feature type="transmembrane region" description="Helical" evidence="10">
    <location>
        <begin position="348"/>
        <end position="365"/>
    </location>
</feature>
<name>A0ABZ0PBI2_9BACT</name>
<feature type="transmembrane region" description="Helical" evidence="10">
    <location>
        <begin position="225"/>
        <end position="246"/>
    </location>
</feature>
<keyword evidence="3" id="KW-1003">Cell membrane</keyword>
<dbReference type="PROSITE" id="PS50928">
    <property type="entry name" value="ABC_TM1"/>
    <property type="match status" value="1"/>
</dbReference>
<keyword evidence="4 10" id="KW-0812">Transmembrane</keyword>
<keyword evidence="8 10" id="KW-0472">Membrane</keyword>
<comment type="similarity">
    <text evidence="9">Belongs to the binding-protein-dependent transport system permease family. OppBC subfamily.</text>
</comment>
<proteinExistence type="inferred from homology"/>
<evidence type="ECO:0000256" key="9">
    <source>
        <dbReference type="ARBA" id="ARBA00024202"/>
    </source>
</evidence>
<sequence length="426" mass="47037">METQLTTKFNKTYKINTDLASKFNFVAEKDKIQASSIAGKPKKMWIEVIKRFFTNPIVIASLIVFVAIILCSLIIPATSDFKPNAKITPSDYVRSLPPFYKSFITKIVAPDSPENNLYQNILNQSALDPQYAQWLKFFTDSFSREITPDGEYLIKYNAFNLVIAAKLNELINDAKLAGKSLTDADVIAIIAKETKVYSKVLLGTSSTGYDIWVTTWYATWRAVKIALIVVLLEGVIGISIGAFLGFKAGKLVDTIAMRIIEIFMSPPTLIWILLFVSIIGAKEWALILALTVVGWPGFVGLTRMFIITVKDEEYITASKAIGASTARSVFVHALPAIIGKIANSLVKAVPGVILWIASLAFLGFFKEDGEINLGQMLIEASSERGSNIWIILLPTLILLFLSLSLNFIALGVHDALDPKVMSRGRK</sequence>
<evidence type="ECO:0000256" key="4">
    <source>
        <dbReference type="ARBA" id="ARBA00022692"/>
    </source>
</evidence>
<dbReference type="RefSeq" id="WP_140031711.1">
    <property type="nucleotide sequence ID" value="NZ_CP137845.1"/>
</dbReference>
<dbReference type="Pfam" id="PF12911">
    <property type="entry name" value="OppC_N"/>
    <property type="match status" value="1"/>
</dbReference>
<evidence type="ECO:0000256" key="2">
    <source>
        <dbReference type="ARBA" id="ARBA00022448"/>
    </source>
</evidence>
<dbReference type="Gene3D" id="1.10.3720.10">
    <property type="entry name" value="MetI-like"/>
    <property type="match status" value="1"/>
</dbReference>
<gene>
    <name evidence="12" type="ORF">R9B83_01095</name>
</gene>
<dbReference type="GeneID" id="94493464"/>
<dbReference type="InterPro" id="IPR000515">
    <property type="entry name" value="MetI-like"/>
</dbReference>
<evidence type="ECO:0000256" key="8">
    <source>
        <dbReference type="ARBA" id="ARBA00023136"/>
    </source>
</evidence>
<evidence type="ECO:0000259" key="11">
    <source>
        <dbReference type="PROSITE" id="PS50928"/>
    </source>
</evidence>
<evidence type="ECO:0000256" key="10">
    <source>
        <dbReference type="RuleBase" id="RU363032"/>
    </source>
</evidence>
<dbReference type="InterPro" id="IPR035906">
    <property type="entry name" value="MetI-like_sf"/>
</dbReference>
<evidence type="ECO:0000256" key="7">
    <source>
        <dbReference type="ARBA" id="ARBA00022989"/>
    </source>
</evidence>
<evidence type="ECO:0000256" key="5">
    <source>
        <dbReference type="ARBA" id="ARBA00022856"/>
    </source>
</evidence>
<dbReference type="Pfam" id="PF00528">
    <property type="entry name" value="BPD_transp_1"/>
    <property type="match status" value="1"/>
</dbReference>
<comment type="subcellular location">
    <subcellularLocation>
        <location evidence="1 10">Cell membrane</location>
        <topology evidence="1 10">Multi-pass membrane protein</topology>
    </subcellularLocation>
</comment>
<evidence type="ECO:0000313" key="13">
    <source>
        <dbReference type="Proteomes" id="UP001303601"/>
    </source>
</evidence>
<feature type="transmembrane region" description="Helical" evidence="10">
    <location>
        <begin position="52"/>
        <end position="75"/>
    </location>
</feature>
<dbReference type="CDD" id="cd06261">
    <property type="entry name" value="TM_PBP2"/>
    <property type="match status" value="1"/>
</dbReference>
<feature type="transmembrane region" description="Helical" evidence="10">
    <location>
        <begin position="285"/>
        <end position="309"/>
    </location>
</feature>
<dbReference type="Proteomes" id="UP001303601">
    <property type="component" value="Chromosome"/>
</dbReference>
<keyword evidence="6" id="KW-0653">Protein transport</keyword>
<feature type="domain" description="ABC transmembrane type-1" evidence="11">
    <location>
        <begin position="219"/>
        <end position="409"/>
    </location>
</feature>
<dbReference type="InterPro" id="IPR050366">
    <property type="entry name" value="BP-dependent_transpt_permease"/>
</dbReference>
<keyword evidence="5" id="KW-0571">Peptide transport</keyword>
<evidence type="ECO:0000256" key="1">
    <source>
        <dbReference type="ARBA" id="ARBA00004651"/>
    </source>
</evidence>
<evidence type="ECO:0000256" key="3">
    <source>
        <dbReference type="ARBA" id="ARBA00022475"/>
    </source>
</evidence>
<dbReference type="PANTHER" id="PTHR43386:SF24">
    <property type="entry name" value="OLIGOPEPTIDE TRANSPORT SYSTEM PERMEASE PROTEIN AMID"/>
    <property type="match status" value="1"/>
</dbReference>
<keyword evidence="7 10" id="KW-1133">Transmembrane helix</keyword>
<reference evidence="12" key="1">
    <citation type="submission" date="2023-11" db="EMBL/GenBank/DDBJ databases">
        <title>Completed genome sequence of Mycoplasma equirhinis type strain M432/72.</title>
        <authorList>
            <person name="Spergser J."/>
        </authorList>
    </citation>
    <scope>NUCLEOTIDE SEQUENCE [LARGE SCALE GENOMIC DNA]</scope>
    <source>
        <strain evidence="12">M432/72</strain>
    </source>
</reference>
<dbReference type="PANTHER" id="PTHR43386">
    <property type="entry name" value="OLIGOPEPTIDE TRANSPORT SYSTEM PERMEASE PROTEIN APPC"/>
    <property type="match status" value="1"/>
</dbReference>
<keyword evidence="13" id="KW-1185">Reference proteome</keyword>
<feature type="transmembrane region" description="Helical" evidence="10">
    <location>
        <begin position="386"/>
        <end position="412"/>
    </location>
</feature>
<evidence type="ECO:0000313" key="12">
    <source>
        <dbReference type="EMBL" id="WPB54151.1"/>
    </source>
</evidence>
<keyword evidence="2 10" id="KW-0813">Transport</keyword>
<feature type="transmembrane region" description="Helical" evidence="10">
    <location>
        <begin position="258"/>
        <end position="279"/>
    </location>
</feature>
<dbReference type="InterPro" id="IPR025966">
    <property type="entry name" value="OppC_N"/>
</dbReference>
<organism evidence="12 13">
    <name type="scientific">Metamycoplasma equirhinis</name>
    <dbReference type="NCBI Taxonomy" id="92402"/>
    <lineage>
        <taxon>Bacteria</taxon>
        <taxon>Bacillati</taxon>
        <taxon>Mycoplasmatota</taxon>
        <taxon>Mycoplasmoidales</taxon>
        <taxon>Metamycoplasmataceae</taxon>
        <taxon>Metamycoplasma</taxon>
    </lineage>
</organism>
<dbReference type="EMBL" id="CP137845">
    <property type="protein sequence ID" value="WPB54151.1"/>
    <property type="molecule type" value="Genomic_DNA"/>
</dbReference>